<evidence type="ECO:0000256" key="1">
    <source>
        <dbReference type="ARBA" id="ARBA00004162"/>
    </source>
</evidence>
<name>A0A381WD50_9ZZZZ</name>
<keyword evidence="7" id="KW-0811">Translocation</keyword>
<evidence type="ECO:0000256" key="7">
    <source>
        <dbReference type="ARBA" id="ARBA00023010"/>
    </source>
</evidence>
<evidence type="ECO:0000256" key="6">
    <source>
        <dbReference type="ARBA" id="ARBA00022989"/>
    </source>
</evidence>
<keyword evidence="8 9" id="KW-0472">Membrane</keyword>
<feature type="transmembrane region" description="Helical" evidence="9">
    <location>
        <begin position="6"/>
        <end position="29"/>
    </location>
</feature>
<evidence type="ECO:0000256" key="5">
    <source>
        <dbReference type="ARBA" id="ARBA00022927"/>
    </source>
</evidence>
<dbReference type="Pfam" id="PF02416">
    <property type="entry name" value="TatA_B_E"/>
    <property type="match status" value="1"/>
</dbReference>
<dbReference type="PRINTS" id="PR01506">
    <property type="entry name" value="TATBPROTEIN"/>
</dbReference>
<dbReference type="InterPro" id="IPR006312">
    <property type="entry name" value="TatA/E"/>
</dbReference>
<organism evidence="10">
    <name type="scientific">marine metagenome</name>
    <dbReference type="NCBI Taxonomy" id="408172"/>
    <lineage>
        <taxon>unclassified sequences</taxon>
        <taxon>metagenomes</taxon>
        <taxon>ecological metagenomes</taxon>
    </lineage>
</organism>
<dbReference type="InterPro" id="IPR003369">
    <property type="entry name" value="TatA/B/E"/>
</dbReference>
<proteinExistence type="inferred from homology"/>
<evidence type="ECO:0000313" key="10">
    <source>
        <dbReference type="EMBL" id="SVA50460.1"/>
    </source>
</evidence>
<dbReference type="GO" id="GO:0043953">
    <property type="term" value="P:protein transport by the Tat complex"/>
    <property type="evidence" value="ECO:0007669"/>
    <property type="project" value="InterPro"/>
</dbReference>
<protein>
    <recommendedName>
        <fullName evidence="11">Sec-independent protein translocase protein TatA</fullName>
    </recommendedName>
</protein>
<evidence type="ECO:0000256" key="9">
    <source>
        <dbReference type="SAM" id="Phobius"/>
    </source>
</evidence>
<evidence type="ECO:0000256" key="3">
    <source>
        <dbReference type="ARBA" id="ARBA00022475"/>
    </source>
</evidence>
<dbReference type="PANTHER" id="PTHR42982">
    <property type="entry name" value="SEC-INDEPENDENT PROTEIN TRANSLOCASE PROTEIN TATA"/>
    <property type="match status" value="1"/>
</dbReference>
<dbReference type="GO" id="GO:0005886">
    <property type="term" value="C:plasma membrane"/>
    <property type="evidence" value="ECO:0007669"/>
    <property type="project" value="UniProtKB-SubCell"/>
</dbReference>
<dbReference type="Gene3D" id="1.20.5.3310">
    <property type="match status" value="1"/>
</dbReference>
<comment type="subcellular location">
    <subcellularLocation>
        <location evidence="1">Cell membrane</location>
        <topology evidence="1">Single-pass membrane protein</topology>
    </subcellularLocation>
</comment>
<evidence type="ECO:0000256" key="2">
    <source>
        <dbReference type="ARBA" id="ARBA00022448"/>
    </source>
</evidence>
<dbReference type="HAMAP" id="MF_00236">
    <property type="entry name" value="TatA_E"/>
    <property type="match status" value="1"/>
</dbReference>
<dbReference type="PANTHER" id="PTHR42982:SF1">
    <property type="entry name" value="SEC-INDEPENDENT PROTEIN TRANSLOCASE PROTEIN TATA"/>
    <property type="match status" value="1"/>
</dbReference>
<keyword evidence="4 9" id="KW-0812">Transmembrane</keyword>
<keyword evidence="3" id="KW-1003">Cell membrane</keyword>
<accession>A0A381WD50</accession>
<keyword evidence="6 9" id="KW-1133">Transmembrane helix</keyword>
<evidence type="ECO:0000256" key="8">
    <source>
        <dbReference type="ARBA" id="ARBA00023136"/>
    </source>
</evidence>
<keyword evidence="2" id="KW-0813">Transport</keyword>
<reference evidence="10" key="1">
    <citation type="submission" date="2018-05" db="EMBL/GenBank/DDBJ databases">
        <authorList>
            <person name="Lanie J.A."/>
            <person name="Ng W.-L."/>
            <person name="Kazmierczak K.M."/>
            <person name="Andrzejewski T.M."/>
            <person name="Davidsen T.M."/>
            <person name="Wayne K.J."/>
            <person name="Tettelin H."/>
            <person name="Glass J.I."/>
            <person name="Rusch D."/>
            <person name="Podicherti R."/>
            <person name="Tsui H.-C.T."/>
            <person name="Winkler M.E."/>
        </authorList>
    </citation>
    <scope>NUCLEOTIDE SEQUENCE</scope>
</reference>
<dbReference type="AlphaFoldDB" id="A0A381WD50"/>
<evidence type="ECO:0008006" key="11">
    <source>
        <dbReference type="Google" id="ProtNLM"/>
    </source>
</evidence>
<gene>
    <name evidence="10" type="ORF">METZ01_LOCUS103314</name>
</gene>
<dbReference type="EMBL" id="UINC01011431">
    <property type="protein sequence ID" value="SVA50460.1"/>
    <property type="molecule type" value="Genomic_DNA"/>
</dbReference>
<evidence type="ECO:0000256" key="4">
    <source>
        <dbReference type="ARBA" id="ARBA00022692"/>
    </source>
</evidence>
<keyword evidence="5" id="KW-0653">Protein transport</keyword>
<dbReference type="NCBIfam" id="TIGR01411">
    <property type="entry name" value="tatAE"/>
    <property type="match status" value="1"/>
</dbReference>
<sequence length="77" mass="8638">MKLLDVIFAFFNIGTPELLIILLVILLLFGAKRLPELARGLGKGINEFKDAVDTSKKEIMDAKDEITSEDDKEESKE</sequence>